<feature type="compositionally biased region" description="Pro residues" evidence="1">
    <location>
        <begin position="47"/>
        <end position="66"/>
    </location>
</feature>
<organism evidence="2 3">
    <name type="scientific">Mortierella hygrophila</name>
    <dbReference type="NCBI Taxonomy" id="979708"/>
    <lineage>
        <taxon>Eukaryota</taxon>
        <taxon>Fungi</taxon>
        <taxon>Fungi incertae sedis</taxon>
        <taxon>Mucoromycota</taxon>
        <taxon>Mortierellomycotina</taxon>
        <taxon>Mortierellomycetes</taxon>
        <taxon>Mortierellales</taxon>
        <taxon>Mortierellaceae</taxon>
        <taxon>Mortierella</taxon>
    </lineage>
</organism>
<evidence type="ECO:0000256" key="1">
    <source>
        <dbReference type="SAM" id="MobiDB-lite"/>
    </source>
</evidence>
<sequence length="176" mass="19685">MERIKIFTIDAGQACVVGAFAHLPQDSGGPNKEQQKAKAGSGTEPSTPAPSMPPSSTPPSSTPAPLTPVYYNLAVKAKAVYQPQFRFRRWLEAEKMSRPEGEESVSDSESRLPPLRGESASVIDYIDELKRVEARLKIFYTSDGGRYRRHKWDIERARQEEFKAKAERLLNFVGES</sequence>
<evidence type="ECO:0000313" key="3">
    <source>
        <dbReference type="Proteomes" id="UP000723463"/>
    </source>
</evidence>
<dbReference type="Proteomes" id="UP000723463">
    <property type="component" value="Unassembled WGS sequence"/>
</dbReference>
<accession>A0A9P6K3T7</accession>
<proteinExistence type="predicted"/>
<dbReference type="AlphaFoldDB" id="A0A9P6K3T7"/>
<comment type="caution">
    <text evidence="2">The sequence shown here is derived from an EMBL/GenBank/DDBJ whole genome shotgun (WGS) entry which is preliminary data.</text>
</comment>
<gene>
    <name evidence="2" type="ORF">EC957_012094</name>
</gene>
<feature type="region of interest" description="Disordered" evidence="1">
    <location>
        <begin position="22"/>
        <end position="67"/>
    </location>
</feature>
<keyword evidence="3" id="KW-1185">Reference proteome</keyword>
<name>A0A9P6K3T7_9FUNG</name>
<dbReference type="EMBL" id="JAAAXW010000090">
    <property type="protein sequence ID" value="KAF9544491.1"/>
    <property type="molecule type" value="Genomic_DNA"/>
</dbReference>
<evidence type="ECO:0000313" key="2">
    <source>
        <dbReference type="EMBL" id="KAF9544491.1"/>
    </source>
</evidence>
<protein>
    <submittedName>
        <fullName evidence="2">Uncharacterized protein</fullName>
    </submittedName>
</protein>
<reference evidence="2" key="1">
    <citation type="journal article" date="2020" name="Fungal Divers.">
        <title>Resolving the Mortierellaceae phylogeny through synthesis of multi-gene phylogenetics and phylogenomics.</title>
        <authorList>
            <person name="Vandepol N."/>
            <person name="Liber J."/>
            <person name="Desiro A."/>
            <person name="Na H."/>
            <person name="Kennedy M."/>
            <person name="Barry K."/>
            <person name="Grigoriev I.V."/>
            <person name="Miller A.N."/>
            <person name="O'Donnell K."/>
            <person name="Stajich J.E."/>
            <person name="Bonito G."/>
        </authorList>
    </citation>
    <scope>NUCLEOTIDE SEQUENCE</scope>
    <source>
        <strain evidence="2">NRRL 2591</strain>
    </source>
</reference>